<keyword evidence="2" id="KW-0285">Flavoprotein</keyword>
<dbReference type="PANTHER" id="PTHR13789:SF309">
    <property type="entry name" value="PUTATIVE (AFU_ORTHOLOGUE AFUA_6G14510)-RELATED"/>
    <property type="match status" value="1"/>
</dbReference>
<evidence type="ECO:0000256" key="5">
    <source>
        <dbReference type="ARBA" id="ARBA00023033"/>
    </source>
</evidence>
<evidence type="ECO:0000313" key="9">
    <source>
        <dbReference type="Proteomes" id="UP001215712"/>
    </source>
</evidence>
<proteinExistence type="inferred from homology"/>
<evidence type="ECO:0000313" key="8">
    <source>
        <dbReference type="EMBL" id="KAJ5738604.1"/>
    </source>
</evidence>
<keyword evidence="5" id="KW-0503">Monooxygenase</keyword>
<comment type="caution">
    <text evidence="8">The sequence shown here is derived from an EMBL/GenBank/DDBJ whole genome shotgun (WGS) entry which is preliminary data.</text>
</comment>
<evidence type="ECO:0000256" key="4">
    <source>
        <dbReference type="ARBA" id="ARBA00023002"/>
    </source>
</evidence>
<dbReference type="GO" id="GO:0071949">
    <property type="term" value="F:FAD binding"/>
    <property type="evidence" value="ECO:0007669"/>
    <property type="project" value="InterPro"/>
</dbReference>
<evidence type="ECO:0000256" key="3">
    <source>
        <dbReference type="ARBA" id="ARBA00022827"/>
    </source>
</evidence>
<gene>
    <name evidence="8" type="ORF">N7493_001759</name>
</gene>
<reference evidence="8" key="1">
    <citation type="journal article" date="2023" name="IMA Fungus">
        <title>Comparative genomic study of the Penicillium genus elucidates a diverse pangenome and 15 lateral gene transfer events.</title>
        <authorList>
            <person name="Petersen C."/>
            <person name="Sorensen T."/>
            <person name="Nielsen M.R."/>
            <person name="Sondergaard T.E."/>
            <person name="Sorensen J.L."/>
            <person name="Fitzpatrick D.A."/>
            <person name="Frisvad J.C."/>
            <person name="Nielsen K.L."/>
        </authorList>
    </citation>
    <scope>NUCLEOTIDE SEQUENCE</scope>
    <source>
        <strain evidence="8">IBT 17514</strain>
    </source>
</reference>
<dbReference type="InterPro" id="IPR050493">
    <property type="entry name" value="FAD-dep_Monooxygenase_BioMet"/>
</dbReference>
<name>A0AAD6MZZ1_9EURO</name>
<reference evidence="8" key="2">
    <citation type="submission" date="2023-01" db="EMBL/GenBank/DDBJ databases">
        <authorList>
            <person name="Petersen C."/>
        </authorList>
    </citation>
    <scope>NUCLEOTIDE SEQUENCE</scope>
    <source>
        <strain evidence="8">IBT 17514</strain>
    </source>
</reference>
<dbReference type="AlphaFoldDB" id="A0AAD6MZZ1"/>
<dbReference type="InterPro" id="IPR002938">
    <property type="entry name" value="FAD-bd"/>
</dbReference>
<feature type="domain" description="FAD-binding" evidence="7">
    <location>
        <begin position="5"/>
        <end position="293"/>
    </location>
</feature>
<organism evidence="8 9">
    <name type="scientific">Penicillium malachiteum</name>
    <dbReference type="NCBI Taxonomy" id="1324776"/>
    <lineage>
        <taxon>Eukaryota</taxon>
        <taxon>Fungi</taxon>
        <taxon>Dikarya</taxon>
        <taxon>Ascomycota</taxon>
        <taxon>Pezizomycotina</taxon>
        <taxon>Eurotiomycetes</taxon>
        <taxon>Eurotiomycetidae</taxon>
        <taxon>Eurotiales</taxon>
        <taxon>Aspergillaceae</taxon>
        <taxon>Penicillium</taxon>
    </lineage>
</organism>
<comment type="similarity">
    <text evidence="1">Belongs to the paxM FAD-dependent monooxygenase family.</text>
</comment>
<dbReference type="SUPFAM" id="SSF51905">
    <property type="entry name" value="FAD/NAD(P)-binding domain"/>
    <property type="match status" value="1"/>
</dbReference>
<keyword evidence="4" id="KW-0560">Oxidoreductase</keyword>
<feature type="signal peptide" evidence="6">
    <location>
        <begin position="1"/>
        <end position="19"/>
    </location>
</feature>
<dbReference type="InterPro" id="IPR036188">
    <property type="entry name" value="FAD/NAD-bd_sf"/>
</dbReference>
<dbReference type="Pfam" id="PF01494">
    <property type="entry name" value="FAD_binding_3"/>
    <property type="match status" value="1"/>
</dbReference>
<dbReference type="PANTHER" id="PTHR13789">
    <property type="entry name" value="MONOOXYGENASE"/>
    <property type="match status" value="1"/>
</dbReference>
<protein>
    <submittedName>
        <fullName evidence="8">FAD/NAD(P)-binding domain-containing protein</fullName>
    </submittedName>
</protein>
<dbReference type="GO" id="GO:0004497">
    <property type="term" value="F:monooxygenase activity"/>
    <property type="evidence" value="ECO:0007669"/>
    <property type="project" value="UniProtKB-KW"/>
</dbReference>
<accession>A0AAD6MZZ1</accession>
<evidence type="ECO:0000259" key="7">
    <source>
        <dbReference type="Pfam" id="PF01494"/>
    </source>
</evidence>
<dbReference type="Gene3D" id="3.50.50.60">
    <property type="entry name" value="FAD/NAD(P)-binding domain"/>
    <property type="match status" value="1"/>
</dbReference>
<dbReference type="PRINTS" id="PR00420">
    <property type="entry name" value="RNGMNOXGNASE"/>
</dbReference>
<keyword evidence="3" id="KW-0274">FAD</keyword>
<dbReference type="Proteomes" id="UP001215712">
    <property type="component" value="Unassembled WGS sequence"/>
</dbReference>
<evidence type="ECO:0000256" key="2">
    <source>
        <dbReference type="ARBA" id="ARBA00022630"/>
    </source>
</evidence>
<dbReference type="EMBL" id="JAQJAN010000002">
    <property type="protein sequence ID" value="KAJ5738604.1"/>
    <property type="molecule type" value="Genomic_DNA"/>
</dbReference>
<evidence type="ECO:0000256" key="1">
    <source>
        <dbReference type="ARBA" id="ARBA00007992"/>
    </source>
</evidence>
<keyword evidence="6" id="KW-0732">Signal</keyword>
<keyword evidence="9" id="KW-1185">Reference proteome</keyword>
<evidence type="ECO:0000256" key="6">
    <source>
        <dbReference type="SAM" id="SignalP"/>
    </source>
</evidence>
<feature type="chain" id="PRO_5041951072" evidence="6">
    <location>
        <begin position="20"/>
        <end position="369"/>
    </location>
</feature>
<sequence length="369" mass="40386">MAPPTVLIIGCGVAGPVLSLLLKNKGYQPVIYEKVRVLGEAGASLMLNPNGMKVLNLLSSHGKLFRDDEALPLADIWHGTGIHRTNMNISLKEMTLDAGIEMYEGFDLVDIKEGEASITAHFSNGQSATASFLVGCDGIKAASRRILLRNSGTKEGPPVFTGLTQTAGISKTPRALLEEPATMSNWYGDAVHFIAYPVSTTHTSWAVTLPQREERPETWKLATGVELKAHKQSLEDRLEGFEPALLEMVRTAEQIISFGLFDRAELSVDEWFSTRCVLIGDAAHPTSPHLGQGRTKHWRTAIILVVYFLSLMVTPRTSALVKGARNKGEERVVTGGPELCRARDAQLIVTLGDAEEVQRGNDQLFREPF</sequence>